<evidence type="ECO:0000313" key="3">
    <source>
        <dbReference type="Proteomes" id="UP001215231"/>
    </source>
</evidence>
<keyword evidence="1" id="KW-0472">Membrane</keyword>
<reference evidence="2 3" key="1">
    <citation type="journal article" date="2022" name="Mar. Drugs">
        <title>Bioassay-Guided Fractionation Leads to the Detection of Cholic Acid Generated by the Rare Thalassomonas sp.</title>
        <authorList>
            <person name="Pheiffer F."/>
            <person name="Schneider Y.K."/>
            <person name="Hansen E.H."/>
            <person name="Andersen J.H."/>
            <person name="Isaksson J."/>
            <person name="Busche T."/>
            <person name="R C."/>
            <person name="Kalinowski J."/>
            <person name="Zyl L.V."/>
            <person name="Trindade M."/>
        </authorList>
    </citation>
    <scope>NUCLEOTIDE SEQUENCE [LARGE SCALE GENOMIC DNA]</scope>
    <source>
        <strain evidence="2 3">A5K-61T</strain>
    </source>
</reference>
<gene>
    <name evidence="2" type="ORF">H3N35_17085</name>
</gene>
<feature type="transmembrane region" description="Helical" evidence="1">
    <location>
        <begin position="21"/>
        <end position="41"/>
    </location>
</feature>
<evidence type="ECO:0000313" key="2">
    <source>
        <dbReference type="EMBL" id="WDE10009.1"/>
    </source>
</evidence>
<organism evidence="2 3">
    <name type="scientific">Thalassomonas haliotis</name>
    <dbReference type="NCBI Taxonomy" id="485448"/>
    <lineage>
        <taxon>Bacteria</taxon>
        <taxon>Pseudomonadati</taxon>
        <taxon>Pseudomonadota</taxon>
        <taxon>Gammaproteobacteria</taxon>
        <taxon>Alteromonadales</taxon>
        <taxon>Colwelliaceae</taxon>
        <taxon>Thalassomonas</taxon>
    </lineage>
</organism>
<feature type="transmembrane region" description="Helical" evidence="1">
    <location>
        <begin position="47"/>
        <end position="65"/>
    </location>
</feature>
<dbReference type="Proteomes" id="UP001215231">
    <property type="component" value="Chromosome"/>
</dbReference>
<name>A0ABY7V8N4_9GAMM</name>
<proteinExistence type="predicted"/>
<keyword evidence="1" id="KW-1133">Transmembrane helix</keyword>
<accession>A0ABY7V8N4</accession>
<dbReference type="EMBL" id="CP059693">
    <property type="protein sequence ID" value="WDE10009.1"/>
    <property type="molecule type" value="Genomic_DNA"/>
</dbReference>
<dbReference type="RefSeq" id="WP_274050019.1">
    <property type="nucleotide sequence ID" value="NZ_CP059693.1"/>
</dbReference>
<protein>
    <recommendedName>
        <fullName evidence="4">DUF304 domain-containing protein</fullName>
    </recommendedName>
</protein>
<sequence>MHYREKYALIRERWDKEDSLLLLRTGIFLTLNSVLLAAAQLNNSGDFKIFIIAFAIVFSSLWLITSLHTYRIIKRLYQKCHRLMPNEIKGIYKVKVWVRPNRQAGTSINLFWQASGDIHKLIFTPRKYHTNYKKQWELTYSN</sequence>
<keyword evidence="3" id="KW-1185">Reference proteome</keyword>
<evidence type="ECO:0000256" key="1">
    <source>
        <dbReference type="SAM" id="Phobius"/>
    </source>
</evidence>
<keyword evidence="1" id="KW-0812">Transmembrane</keyword>
<evidence type="ECO:0008006" key="4">
    <source>
        <dbReference type="Google" id="ProtNLM"/>
    </source>
</evidence>